<dbReference type="SUPFAM" id="SSF51645">
    <property type="entry name" value="Malate synthase G"/>
    <property type="match status" value="1"/>
</dbReference>
<dbReference type="NCBIfam" id="TIGR01344">
    <property type="entry name" value="malate_syn_A"/>
    <property type="match status" value="1"/>
</dbReference>
<feature type="active site" description="Proton donor" evidence="7">
    <location>
        <position position="442"/>
    </location>
</feature>
<proteinExistence type="inferred from homology"/>
<dbReference type="Pfam" id="PF20656">
    <property type="entry name" value="MS_N"/>
    <property type="match status" value="1"/>
</dbReference>
<keyword evidence="14" id="KW-1185">Reference proteome</keyword>
<evidence type="ECO:0000256" key="3">
    <source>
        <dbReference type="ARBA" id="ARBA00022435"/>
    </source>
</evidence>
<dbReference type="InterPro" id="IPR046363">
    <property type="entry name" value="MS_N_TIM-barrel_dom"/>
</dbReference>
<evidence type="ECO:0000256" key="8">
    <source>
        <dbReference type="RuleBase" id="RU000555"/>
    </source>
</evidence>
<dbReference type="InterPro" id="IPR006252">
    <property type="entry name" value="Malate_synthA"/>
</dbReference>
<dbReference type="GO" id="GO:0004474">
    <property type="term" value="F:malate synthase activity"/>
    <property type="evidence" value="ECO:0007669"/>
    <property type="project" value="UniProtKB-EC"/>
</dbReference>
<dbReference type="UniPathway" id="UPA00703">
    <property type="reaction ID" value="UER00720"/>
</dbReference>
<dbReference type="GO" id="GO:0006097">
    <property type="term" value="P:glyoxylate cycle"/>
    <property type="evidence" value="ECO:0007669"/>
    <property type="project" value="UniProtKB-UniPathway"/>
</dbReference>
<reference evidence="13 14" key="1">
    <citation type="journal article" date="2019" name="New Phytol.">
        <title>Comparative genomics reveals unique wood-decay strategies and fruiting body development in the Schizophyllaceae.</title>
        <authorList>
            <person name="Almasi E."/>
            <person name="Sahu N."/>
            <person name="Krizsan K."/>
            <person name="Balint B."/>
            <person name="Kovacs G.M."/>
            <person name="Kiss B."/>
            <person name="Cseklye J."/>
            <person name="Drula E."/>
            <person name="Henrissat B."/>
            <person name="Nagy I."/>
            <person name="Chovatia M."/>
            <person name="Adam C."/>
            <person name="LaButti K."/>
            <person name="Lipzen A."/>
            <person name="Riley R."/>
            <person name="Grigoriev I.V."/>
            <person name="Nagy L.G."/>
        </authorList>
    </citation>
    <scope>NUCLEOTIDE SEQUENCE [LARGE SCALE GENOMIC DNA]</scope>
    <source>
        <strain evidence="13 14">NL-1724</strain>
    </source>
</reference>
<comment type="pathway">
    <text evidence="8">Carbohydrate metabolism; glyoxylate cycle; (S)-malate from isocitrate: step 2/2.</text>
</comment>
<dbReference type="Pfam" id="PF01274">
    <property type="entry name" value="MS_TIM-barrel"/>
    <property type="match status" value="1"/>
</dbReference>
<dbReference type="Proteomes" id="UP000320762">
    <property type="component" value="Unassembled WGS sequence"/>
</dbReference>
<evidence type="ECO:0000259" key="10">
    <source>
        <dbReference type="Pfam" id="PF01274"/>
    </source>
</evidence>
<protein>
    <recommendedName>
        <fullName evidence="2 8">Malate synthase</fullName>
        <ecNumber evidence="2 8">2.3.3.9</ecNumber>
    </recommendedName>
</protein>
<dbReference type="InterPro" id="IPR048356">
    <property type="entry name" value="MS_N"/>
</dbReference>
<dbReference type="EMBL" id="VDMD01000001">
    <property type="protein sequence ID" value="TRM70000.1"/>
    <property type="molecule type" value="Genomic_DNA"/>
</dbReference>
<dbReference type="InterPro" id="IPR011076">
    <property type="entry name" value="Malate_synth_sf"/>
</dbReference>
<feature type="region of interest" description="Disordered" evidence="9">
    <location>
        <begin position="57"/>
        <end position="89"/>
    </location>
</feature>
<dbReference type="Pfam" id="PF20659">
    <property type="entry name" value="MS_C"/>
    <property type="match status" value="1"/>
</dbReference>
<evidence type="ECO:0000256" key="4">
    <source>
        <dbReference type="ARBA" id="ARBA00022532"/>
    </source>
</evidence>
<feature type="domain" description="Malate synthase TIM barrel" evidence="10">
    <location>
        <begin position="157"/>
        <end position="401"/>
    </location>
</feature>
<evidence type="ECO:0000256" key="1">
    <source>
        <dbReference type="ARBA" id="ARBA00006394"/>
    </source>
</evidence>
<name>A0A550CYZ1_9AGAR</name>
<comment type="similarity">
    <text evidence="1 8">Belongs to the malate synthase family.</text>
</comment>
<gene>
    <name evidence="13" type="ORF">BD626DRAFT_563694</name>
</gene>
<dbReference type="InterPro" id="IPR001465">
    <property type="entry name" value="Malate_synthase_TIM"/>
</dbReference>
<organism evidence="13 14">
    <name type="scientific">Schizophyllum amplum</name>
    <dbReference type="NCBI Taxonomy" id="97359"/>
    <lineage>
        <taxon>Eukaryota</taxon>
        <taxon>Fungi</taxon>
        <taxon>Dikarya</taxon>
        <taxon>Basidiomycota</taxon>
        <taxon>Agaricomycotina</taxon>
        <taxon>Agaricomycetes</taxon>
        <taxon>Agaricomycetidae</taxon>
        <taxon>Agaricales</taxon>
        <taxon>Schizophyllaceae</taxon>
        <taxon>Schizophyllum</taxon>
    </lineage>
</organism>
<evidence type="ECO:0000256" key="5">
    <source>
        <dbReference type="ARBA" id="ARBA00022679"/>
    </source>
</evidence>
<dbReference type="EC" id="2.3.3.9" evidence="2 8"/>
<evidence type="ECO:0000256" key="2">
    <source>
        <dbReference type="ARBA" id="ARBA00012636"/>
    </source>
</evidence>
<dbReference type="InterPro" id="IPR019830">
    <property type="entry name" value="Malate_synthase_CS"/>
</dbReference>
<dbReference type="AlphaFoldDB" id="A0A550CYZ1"/>
<dbReference type="CDD" id="cd00727">
    <property type="entry name" value="malate_synt_A"/>
    <property type="match status" value="1"/>
</dbReference>
<evidence type="ECO:0000256" key="6">
    <source>
        <dbReference type="ARBA" id="ARBA00047918"/>
    </source>
</evidence>
<evidence type="ECO:0000259" key="12">
    <source>
        <dbReference type="Pfam" id="PF20659"/>
    </source>
</evidence>
<dbReference type="OrthoDB" id="186072at2759"/>
<evidence type="ECO:0000259" key="11">
    <source>
        <dbReference type="Pfam" id="PF20656"/>
    </source>
</evidence>
<sequence>MVAGVQTLSSAAADAQREILTEDALKFLAALHRTFEGTRKSLLQAREDRQRKWDAGASLDFPPETASVRSEPSWHCAPPAPGLEDRRTEITGPTDRKMVVNALNSGAKTFMADFEDSNSPTFSNMVNGQLNLRDAVRRTIDFEVKGKAYKLSETPAVLIVRPRGWHLDEPRVLIDGAPVSGSIFDFALYFFHNAKELVQRGSGPYFYLPKMEHYLEARLWNDIFNFSQSYVGLPHGTVRGTVLIETIPAAFQMEEILFELRQHSSGLNCGRWDYIFSFIKKRRADASAVLPNRSDVSMTVPFMDAYVRLLIQTCHRRKVAAMGGMAAQIPIKEDPKANEVAMNKVKADKLREVLAGHDGTWIAHPLINKIARDVFDEHMLGPNQYHILREDVKVSADQLLDPKVPGKITEEGVRSNVATCLAYTASWIGGNGCIPLNYLMEDAATAEITRIQLWQWVHYASRLDTGEIITPAYVEKLIDEIAPTVSKIAPAVQEKELQTTVDYLKAQIKATWPSEFLTSDLMPYLAAADGVEAKFLKSAL</sequence>
<dbReference type="GO" id="GO:0006099">
    <property type="term" value="P:tricarboxylic acid cycle"/>
    <property type="evidence" value="ECO:0007669"/>
    <property type="project" value="UniProtKB-KW"/>
</dbReference>
<feature type="active site" description="Proton acceptor" evidence="7">
    <location>
        <position position="161"/>
    </location>
</feature>
<keyword evidence="5 8" id="KW-0808">Transferase</keyword>
<evidence type="ECO:0000313" key="14">
    <source>
        <dbReference type="Proteomes" id="UP000320762"/>
    </source>
</evidence>
<dbReference type="FunFam" id="3.20.20.360:FF:000001">
    <property type="entry name" value="Malate synthase"/>
    <property type="match status" value="1"/>
</dbReference>
<evidence type="ECO:0000313" key="13">
    <source>
        <dbReference type="EMBL" id="TRM70000.1"/>
    </source>
</evidence>
<comment type="caution">
    <text evidence="13">The sequence shown here is derived from an EMBL/GenBank/DDBJ whole genome shotgun (WGS) entry which is preliminary data.</text>
</comment>
<accession>A0A550CYZ1</accession>
<dbReference type="PANTHER" id="PTHR42902:SF1">
    <property type="entry name" value="MALATE SYNTHASE 1-RELATED"/>
    <property type="match status" value="1"/>
</dbReference>
<dbReference type="InterPro" id="IPR044856">
    <property type="entry name" value="Malate_synth_C_sf"/>
</dbReference>
<dbReference type="Gene3D" id="3.20.20.360">
    <property type="entry name" value="Malate synthase, domain 3"/>
    <property type="match status" value="1"/>
</dbReference>
<dbReference type="PROSITE" id="PS00510">
    <property type="entry name" value="MALATE_SYNTHASE"/>
    <property type="match status" value="1"/>
</dbReference>
<dbReference type="STRING" id="97359.A0A550CYZ1"/>
<keyword evidence="4 8" id="KW-0816">Tricarboxylic acid cycle</keyword>
<dbReference type="FunFam" id="1.20.1220.12:FF:000001">
    <property type="entry name" value="Malate synthase"/>
    <property type="match status" value="1"/>
</dbReference>
<dbReference type="InterPro" id="IPR048355">
    <property type="entry name" value="MS_C"/>
</dbReference>
<dbReference type="PIRSF" id="PIRSF001363">
    <property type="entry name" value="Malate_synth"/>
    <property type="match status" value="1"/>
</dbReference>
<feature type="domain" description="Malate synthase N-terminal" evidence="11">
    <location>
        <begin position="13"/>
        <end position="66"/>
    </location>
</feature>
<keyword evidence="3 8" id="KW-0329">Glyoxylate bypass</keyword>
<evidence type="ECO:0000256" key="7">
    <source>
        <dbReference type="PIRSR" id="PIRSR001363-1"/>
    </source>
</evidence>
<dbReference type="Gene3D" id="1.20.1220.12">
    <property type="entry name" value="Malate synthase, domain III"/>
    <property type="match status" value="1"/>
</dbReference>
<feature type="domain" description="Malate synthase C-terminal" evidence="12">
    <location>
        <begin position="407"/>
        <end position="521"/>
    </location>
</feature>
<dbReference type="PANTHER" id="PTHR42902">
    <property type="entry name" value="MALATE SYNTHASE"/>
    <property type="match status" value="1"/>
</dbReference>
<evidence type="ECO:0000256" key="9">
    <source>
        <dbReference type="SAM" id="MobiDB-lite"/>
    </source>
</evidence>
<comment type="catalytic activity">
    <reaction evidence="6 8">
        <text>glyoxylate + acetyl-CoA + H2O = (S)-malate + CoA + H(+)</text>
        <dbReference type="Rhea" id="RHEA:18181"/>
        <dbReference type="ChEBI" id="CHEBI:15377"/>
        <dbReference type="ChEBI" id="CHEBI:15378"/>
        <dbReference type="ChEBI" id="CHEBI:15589"/>
        <dbReference type="ChEBI" id="CHEBI:36655"/>
        <dbReference type="ChEBI" id="CHEBI:57287"/>
        <dbReference type="ChEBI" id="CHEBI:57288"/>
        <dbReference type="EC" id="2.3.3.9"/>
    </reaction>
</comment>
<dbReference type="GO" id="GO:0005782">
    <property type="term" value="C:peroxisomal matrix"/>
    <property type="evidence" value="ECO:0007669"/>
    <property type="project" value="TreeGrafter"/>
</dbReference>